<dbReference type="Pfam" id="PF02458">
    <property type="entry name" value="Transferase"/>
    <property type="match status" value="1"/>
</dbReference>
<dbReference type="OMA" id="HIWRSKV"/>
<dbReference type="Gramene" id="OIW09722">
    <property type="protein sequence ID" value="OIW09722"/>
    <property type="gene ID" value="TanjilG_21248"/>
</dbReference>
<feature type="compositionally biased region" description="Polar residues" evidence="2">
    <location>
        <begin position="1"/>
        <end position="24"/>
    </location>
</feature>
<accession>A0A1J7HTH3</accession>
<gene>
    <name evidence="3" type="ORF">TanjilG_21248</name>
</gene>
<keyword evidence="4" id="KW-1185">Reference proteome</keyword>
<dbReference type="InterPro" id="IPR051283">
    <property type="entry name" value="Sec_Metabolite_Acyltrans"/>
</dbReference>
<dbReference type="OrthoDB" id="1862401at2759"/>
<dbReference type="PANTHER" id="PTHR31896">
    <property type="entry name" value="FAMILY REGULATORY PROTEIN, PUTATIVE (AFU_ORTHOLOGUE AFUA_3G14730)-RELATED"/>
    <property type="match status" value="1"/>
</dbReference>
<dbReference type="Gene3D" id="3.30.559.10">
    <property type="entry name" value="Chloramphenicol acetyltransferase-like domain"/>
    <property type="match status" value="2"/>
</dbReference>
<organism evidence="3 4">
    <name type="scientific">Lupinus angustifolius</name>
    <name type="common">Narrow-leaved blue lupine</name>
    <dbReference type="NCBI Taxonomy" id="3871"/>
    <lineage>
        <taxon>Eukaryota</taxon>
        <taxon>Viridiplantae</taxon>
        <taxon>Streptophyta</taxon>
        <taxon>Embryophyta</taxon>
        <taxon>Tracheophyta</taxon>
        <taxon>Spermatophyta</taxon>
        <taxon>Magnoliopsida</taxon>
        <taxon>eudicotyledons</taxon>
        <taxon>Gunneridae</taxon>
        <taxon>Pentapetalae</taxon>
        <taxon>rosids</taxon>
        <taxon>fabids</taxon>
        <taxon>Fabales</taxon>
        <taxon>Fabaceae</taxon>
        <taxon>Papilionoideae</taxon>
        <taxon>50 kb inversion clade</taxon>
        <taxon>genistoids sensu lato</taxon>
        <taxon>core genistoids</taxon>
        <taxon>Genisteae</taxon>
        <taxon>Lupinus</taxon>
    </lineage>
</organism>
<dbReference type="AlphaFoldDB" id="A0A1J7HTH3"/>
<feature type="region of interest" description="Disordered" evidence="2">
    <location>
        <begin position="1"/>
        <end position="25"/>
    </location>
</feature>
<reference evidence="3 4" key="1">
    <citation type="journal article" date="2017" name="Plant Biotechnol. J.">
        <title>A comprehensive draft genome sequence for lupin (Lupinus angustifolius), an emerging health food: insights into plant-microbe interactions and legume evolution.</title>
        <authorList>
            <person name="Hane J.K."/>
            <person name="Ming Y."/>
            <person name="Kamphuis L.G."/>
            <person name="Nelson M.N."/>
            <person name="Garg G."/>
            <person name="Atkins C.A."/>
            <person name="Bayer P.E."/>
            <person name="Bravo A."/>
            <person name="Bringans S."/>
            <person name="Cannon S."/>
            <person name="Edwards D."/>
            <person name="Foley R."/>
            <person name="Gao L.L."/>
            <person name="Harrison M.J."/>
            <person name="Huang W."/>
            <person name="Hurgobin B."/>
            <person name="Li S."/>
            <person name="Liu C.W."/>
            <person name="McGrath A."/>
            <person name="Morahan G."/>
            <person name="Murray J."/>
            <person name="Weller J."/>
            <person name="Jian J."/>
            <person name="Singh K.B."/>
        </authorList>
    </citation>
    <scope>NUCLEOTIDE SEQUENCE [LARGE SCALE GENOMIC DNA]</scope>
    <source>
        <strain evidence="4">cv. Tanjil</strain>
        <tissue evidence="3">Whole plant</tissue>
    </source>
</reference>
<dbReference type="InterPro" id="IPR023213">
    <property type="entry name" value="CAT-like_dom_sf"/>
</dbReference>
<evidence type="ECO:0000313" key="3">
    <source>
        <dbReference type="EMBL" id="OIW09722.1"/>
    </source>
</evidence>
<protein>
    <recommendedName>
        <fullName evidence="5">HXXXD-type acyl-transferase family protein</fullName>
    </recommendedName>
</protein>
<evidence type="ECO:0008006" key="5">
    <source>
        <dbReference type="Google" id="ProtNLM"/>
    </source>
</evidence>
<proteinExistence type="predicted"/>
<dbReference type="STRING" id="3871.A0A1J7HTH3"/>
<dbReference type="Proteomes" id="UP000188354">
    <property type="component" value="Chromosome LG06"/>
</dbReference>
<evidence type="ECO:0000313" key="4">
    <source>
        <dbReference type="Proteomes" id="UP000188354"/>
    </source>
</evidence>
<evidence type="ECO:0000256" key="1">
    <source>
        <dbReference type="ARBA" id="ARBA00022679"/>
    </source>
</evidence>
<sequence length="444" mass="49660">MEATRVISTTTIKAPSDNNNTNPTPKIHLTPWDLTYLPIETIQKGLLFHNPNNEEKQDISIQIQHLKNTLSTTLSFFPLLTGRFDIIHNEHEDNKNATCYILCNNSGVLFVHAVAENTSVSDIIESKYVPSIVHSFFPLNGVKNYEATSQPLLAVQVTELIDGIFIACTLNHAAADGKSFWHFMNSWAEISRGNNKISKLPSFQRFFYDTIDQPIRFPFTKEDETYSGNPSLLRERIFHFSKEEIAKFKSKANEEANTDQISSLQALLSHVWKSVLRNKHVDPQEVIHYVLMIGVRPRTVPPLEEDYFGNAAIICVVTMKAGEVLESGVGKVALEMNKAISSYTGDNIKSQYEYWVRNPMLLSLVNGASTNAMATSSSPRFNVYGNDFGWGKPLAVRTGPANKATGKVTLHEGVEKGSVDIELCLPYEILEALGNDPYFMNAIP</sequence>
<evidence type="ECO:0000256" key="2">
    <source>
        <dbReference type="SAM" id="MobiDB-lite"/>
    </source>
</evidence>
<dbReference type="KEGG" id="lang:109350113"/>
<dbReference type="GO" id="GO:0016740">
    <property type="term" value="F:transferase activity"/>
    <property type="evidence" value="ECO:0007669"/>
    <property type="project" value="UniProtKB-KW"/>
</dbReference>
<name>A0A1J7HTH3_LUPAN</name>
<dbReference type="EMBL" id="CM007366">
    <property type="protein sequence ID" value="OIW09722.1"/>
    <property type="molecule type" value="Genomic_DNA"/>
</dbReference>
<keyword evidence="1" id="KW-0808">Transferase</keyword>
<dbReference type="PANTHER" id="PTHR31896:SF43">
    <property type="entry name" value="PROTEIN ENHANCED PSEUDOMONAS SUSCEPTIBILITY 1"/>
    <property type="match status" value="1"/>
</dbReference>